<name>A0A423T6U0_PENVA</name>
<dbReference type="EMBL" id="QCYY01002190">
    <property type="protein sequence ID" value="ROT72227.1"/>
    <property type="molecule type" value="Genomic_DNA"/>
</dbReference>
<comment type="caution">
    <text evidence="2">The sequence shown here is derived from an EMBL/GenBank/DDBJ whole genome shotgun (WGS) entry which is preliminary data.</text>
</comment>
<protein>
    <submittedName>
        <fullName evidence="2">Uncharacterized protein</fullName>
    </submittedName>
</protein>
<reference evidence="2 3" key="2">
    <citation type="submission" date="2019-01" db="EMBL/GenBank/DDBJ databases">
        <title>The decoding of complex shrimp genome reveals the adaptation for benthos swimmer, frequently molting mechanism and breeding impact on genome.</title>
        <authorList>
            <person name="Sun Y."/>
            <person name="Gao Y."/>
            <person name="Yu Y."/>
        </authorList>
    </citation>
    <scope>NUCLEOTIDE SEQUENCE [LARGE SCALE GENOMIC DNA]</scope>
    <source>
        <tissue evidence="2">Muscle</tissue>
    </source>
</reference>
<organism evidence="2 3">
    <name type="scientific">Penaeus vannamei</name>
    <name type="common">Whiteleg shrimp</name>
    <name type="synonym">Litopenaeus vannamei</name>
    <dbReference type="NCBI Taxonomy" id="6689"/>
    <lineage>
        <taxon>Eukaryota</taxon>
        <taxon>Metazoa</taxon>
        <taxon>Ecdysozoa</taxon>
        <taxon>Arthropoda</taxon>
        <taxon>Crustacea</taxon>
        <taxon>Multicrustacea</taxon>
        <taxon>Malacostraca</taxon>
        <taxon>Eumalacostraca</taxon>
        <taxon>Eucarida</taxon>
        <taxon>Decapoda</taxon>
        <taxon>Dendrobranchiata</taxon>
        <taxon>Penaeoidea</taxon>
        <taxon>Penaeidae</taxon>
        <taxon>Penaeus</taxon>
    </lineage>
</organism>
<dbReference type="GO" id="GO:0003723">
    <property type="term" value="F:RNA binding"/>
    <property type="evidence" value="ECO:0007669"/>
    <property type="project" value="InterPro"/>
</dbReference>
<feature type="region of interest" description="Disordered" evidence="1">
    <location>
        <begin position="1"/>
        <end position="123"/>
    </location>
</feature>
<sequence>MPLIEELASTTSEEPASTTSEEPLRRRFFRGPASTTSEEPASTTSEEPASTTSEEPAKRQSKSRKRKKTEDASTTSEEPAKRQPKSRKRKKTEDASTTSEEPVKRSEKPARQQSEKPSKRQSEKPYVVTYHVLPYMDRLFHPQLFARLETELGVRITVPKGFSGDLLVRGSRQGVDKAMNVIEPLADAARERNRVEEAARQAREDAEARKKAVQAQKPQKPQGPNPKKWPIKEDLDVPKDHHRFVVKAAREITTTCKVRLVVPPKDDASTSITIWARSAKALEDAKMMVEQAMTKQKKQVRWPITETLEVPKALHRFIVTAARAITSTCQVKLVVPPKEDESTSVLVYARSPEMLEAAKVMINEATANKPTTLQRSVFVPRVLHGQVAAKELTGVKYTLPAEGASS</sequence>
<keyword evidence="3" id="KW-1185">Reference proteome</keyword>
<evidence type="ECO:0000313" key="2">
    <source>
        <dbReference type="EMBL" id="ROT72227.1"/>
    </source>
</evidence>
<dbReference type="SUPFAM" id="SSF54791">
    <property type="entry name" value="Eukaryotic type KH-domain (KH-domain type I)"/>
    <property type="match status" value="2"/>
</dbReference>
<evidence type="ECO:0000313" key="3">
    <source>
        <dbReference type="Proteomes" id="UP000283509"/>
    </source>
</evidence>
<evidence type="ECO:0000256" key="1">
    <source>
        <dbReference type="SAM" id="MobiDB-lite"/>
    </source>
</evidence>
<feature type="compositionally biased region" description="Low complexity" evidence="1">
    <location>
        <begin position="1"/>
        <end position="21"/>
    </location>
</feature>
<dbReference type="Proteomes" id="UP000283509">
    <property type="component" value="Unassembled WGS sequence"/>
</dbReference>
<reference evidence="2 3" key="1">
    <citation type="submission" date="2018-04" db="EMBL/GenBank/DDBJ databases">
        <authorList>
            <person name="Zhang X."/>
            <person name="Yuan J."/>
            <person name="Li F."/>
            <person name="Xiang J."/>
        </authorList>
    </citation>
    <scope>NUCLEOTIDE SEQUENCE [LARGE SCALE GENOMIC DNA]</scope>
    <source>
        <tissue evidence="2">Muscle</tissue>
    </source>
</reference>
<feature type="compositionally biased region" description="Low complexity" evidence="1">
    <location>
        <begin position="213"/>
        <end position="228"/>
    </location>
</feature>
<feature type="compositionally biased region" description="Basic and acidic residues" evidence="1">
    <location>
        <begin position="101"/>
        <end position="123"/>
    </location>
</feature>
<feature type="region of interest" description="Disordered" evidence="1">
    <location>
        <begin position="196"/>
        <end position="234"/>
    </location>
</feature>
<accession>A0A423T6U0</accession>
<proteinExistence type="predicted"/>
<feature type="compositionally biased region" description="Basic and acidic residues" evidence="1">
    <location>
        <begin position="196"/>
        <end position="210"/>
    </location>
</feature>
<feature type="compositionally biased region" description="Low complexity" evidence="1">
    <location>
        <begin position="32"/>
        <end position="54"/>
    </location>
</feature>
<dbReference type="AlphaFoldDB" id="A0A423T6U0"/>
<gene>
    <name evidence="2" type="ORF">C7M84_009389</name>
</gene>
<dbReference type="InterPro" id="IPR036612">
    <property type="entry name" value="KH_dom_type_1_sf"/>
</dbReference>